<protein>
    <submittedName>
        <fullName evidence="1">Uncharacterized protein</fullName>
    </submittedName>
</protein>
<sequence length="122" mass="14383">MTKKINQYFTFDDSKKEFSLPTISKKTKYTYNSLKDFTLYASGSPSDTVKVKERLKSKKNYLNYLSFLSLWIEINFEEEKSQKIVFYNTPYTASEKERKNFVELAIDIIDKLNEIKSNSNSN</sequence>
<proteinExistence type="predicted"/>
<evidence type="ECO:0000313" key="2">
    <source>
        <dbReference type="Proteomes" id="UP000225275"/>
    </source>
</evidence>
<reference evidence="1" key="2">
    <citation type="journal article" date="2018" name="Food Control">
        <title>Characterization of Lactococcus lactis isolates from herbs, fruits and vegetables for use as biopreservatives against Listeria monocytogenes in cheese.</title>
        <authorList>
            <person name="Ho V."/>
            <person name="Lo R."/>
            <person name="Bansal N."/>
            <person name="Turner M.S."/>
        </authorList>
    </citation>
    <scope>NUCLEOTIDE SEQUENCE</scope>
    <source>
        <strain evidence="1">537</strain>
    </source>
</reference>
<reference evidence="1" key="1">
    <citation type="submission" date="2017-01" db="EMBL/GenBank/DDBJ databases">
        <authorList>
            <person name="Lo R."/>
        </authorList>
    </citation>
    <scope>NUCLEOTIDE SEQUENCE</scope>
    <source>
        <strain evidence="1">537</strain>
    </source>
</reference>
<dbReference type="Proteomes" id="UP000225275">
    <property type="component" value="Unassembled WGS sequence"/>
</dbReference>
<evidence type="ECO:0000313" key="1">
    <source>
        <dbReference type="EMBL" id="PFG87295.1"/>
    </source>
</evidence>
<dbReference type="EMBL" id="MTJS01000008">
    <property type="protein sequence ID" value="PFG87295.1"/>
    <property type="molecule type" value="Genomic_DNA"/>
</dbReference>
<organism evidence="1 2">
    <name type="scientific">Lactococcus lactis</name>
    <dbReference type="NCBI Taxonomy" id="1358"/>
    <lineage>
        <taxon>Bacteria</taxon>
        <taxon>Bacillati</taxon>
        <taxon>Bacillota</taxon>
        <taxon>Bacilli</taxon>
        <taxon>Lactobacillales</taxon>
        <taxon>Streptococcaceae</taxon>
        <taxon>Lactococcus</taxon>
    </lineage>
</organism>
<dbReference type="AlphaFoldDB" id="A0AAP8JCF3"/>
<name>A0AAP8JCF3_9LACT</name>
<gene>
    <name evidence="1" type="ORF">BW154_12590</name>
</gene>
<comment type="caution">
    <text evidence="1">The sequence shown here is derived from an EMBL/GenBank/DDBJ whole genome shotgun (WGS) entry which is preliminary data.</text>
</comment>
<dbReference type="RefSeq" id="WP_058206053.1">
    <property type="nucleotide sequence ID" value="NZ_JAOWLS010000008.1"/>
</dbReference>
<accession>A0AAP8JCF3</accession>